<dbReference type="RefSeq" id="WP_075850994.1">
    <property type="nucleotide sequence ID" value="NZ_FMAC01000001.1"/>
</dbReference>
<organism evidence="1 2">
    <name type="scientific">Rhizobium hainanense</name>
    <dbReference type="NCBI Taxonomy" id="52131"/>
    <lineage>
        <taxon>Bacteria</taxon>
        <taxon>Pseudomonadati</taxon>
        <taxon>Pseudomonadota</taxon>
        <taxon>Alphaproteobacteria</taxon>
        <taxon>Hyphomicrobiales</taxon>
        <taxon>Rhizobiaceae</taxon>
        <taxon>Rhizobium/Agrobacterium group</taxon>
        <taxon>Rhizobium</taxon>
    </lineage>
</organism>
<protein>
    <submittedName>
        <fullName evidence="1">Uncharacterized protein</fullName>
    </submittedName>
</protein>
<evidence type="ECO:0000313" key="1">
    <source>
        <dbReference type="EMBL" id="SCB09274.1"/>
    </source>
</evidence>
<dbReference type="AlphaFoldDB" id="A0A1C3U1E5"/>
<dbReference type="OrthoDB" id="8362510at2"/>
<reference evidence="2" key="1">
    <citation type="submission" date="2016-08" db="EMBL/GenBank/DDBJ databases">
        <authorList>
            <person name="Varghese N."/>
            <person name="Submissions Spin"/>
        </authorList>
    </citation>
    <scope>NUCLEOTIDE SEQUENCE [LARGE SCALE GENOMIC DNA]</scope>
    <source>
        <strain evidence="2">CCBAU 57015</strain>
    </source>
</reference>
<gene>
    <name evidence="1" type="ORF">GA0061100_101463</name>
</gene>
<accession>A0A1C3U1E5</accession>
<evidence type="ECO:0000313" key="2">
    <source>
        <dbReference type="Proteomes" id="UP000186228"/>
    </source>
</evidence>
<name>A0A1C3U1E5_9HYPH</name>
<keyword evidence="2" id="KW-1185">Reference proteome</keyword>
<sequence>MDISSLVNSEDLFELQLLHPATEEPLGISFMIRSAESNEVKKIVRQHSDRFLASRKKKLTTSKVEAEYLDKAAAAIASWSWGEQQWKGEQPLLSFEKAREVVEEAGWIYDQVAGASEDRANFMKSLPKGFQKP</sequence>
<dbReference type="Proteomes" id="UP000186228">
    <property type="component" value="Unassembled WGS sequence"/>
</dbReference>
<dbReference type="EMBL" id="FMAC01000001">
    <property type="protein sequence ID" value="SCB09274.1"/>
    <property type="molecule type" value="Genomic_DNA"/>
</dbReference>
<dbReference type="STRING" id="52131.GA0061100_101463"/>
<proteinExistence type="predicted"/>